<dbReference type="Gene3D" id="3.40.710.10">
    <property type="entry name" value="DD-peptidase/beta-lactamase superfamily"/>
    <property type="match status" value="1"/>
</dbReference>
<feature type="domain" description="Beta-lactamase-related" evidence="6">
    <location>
        <begin position="609"/>
        <end position="964"/>
    </location>
</feature>
<dbReference type="Pfam" id="PF00144">
    <property type="entry name" value="Beta-lactamase"/>
    <property type="match status" value="1"/>
</dbReference>
<dbReference type="PANTHER" id="PTHR30480">
    <property type="entry name" value="BETA-HEXOSAMINIDASE-RELATED"/>
    <property type="match status" value="1"/>
</dbReference>
<dbReference type="AlphaFoldDB" id="A0A399D5C1"/>
<dbReference type="OrthoDB" id="9805821at2"/>
<dbReference type="InterPro" id="IPR050226">
    <property type="entry name" value="NagZ_Beta-hexosaminidase"/>
</dbReference>
<dbReference type="InterPro" id="IPR001466">
    <property type="entry name" value="Beta-lactam-related"/>
</dbReference>
<dbReference type="Pfam" id="PF00933">
    <property type="entry name" value="Glyco_hydro_3"/>
    <property type="match status" value="1"/>
</dbReference>
<sequence>MHLHFKFISALCILLLGTVSGLNSMEPPVSREPPFLLLLNDQWVNMQMEGMSLDEKIAQLMMVAVFPRQNEASKNSVIEEIEKYKPGGILVMQGTPVKTARWINEFQEKSVVPLLVAIDGEWGLSMRIDSTMRYPYAQTIGAIQDSTYICQMGRDIALQMKQMGIHVNFAPVADVNTNSQNPVINFRSFGEDKINVSKKAWYLSGCMQHAGVVPVAKHFPGHGDTETDSHKELPVILHPKERIDVVESFPFRYLADQGISGIMSAHLDVPALDPSGTPSSLSKKIIDGYLREEIGYNGFVVTDALNMKGVRTNKGNAELEALKAGNDMVEFVPDLQNAIVSVKQALLSGEITLGEIESKCRRVLALKRWAGLHLYKPADTKNLTNRLNSPYYEVTARKLIKSSFTVLANQNVLPVQDLANLKIASVMIGDDRISPFQKMLDKYARVDHFVLGKEASAREMAHLRKTLDNYNLVIAGVVGINLYPSGKYGTTEMQRNTLADFIRDNNVVTVFFGNAYAMKHFENIHRAKGLILAYQNTPLVQELAAQLLFGAFDASGKLPVTIDKRFNLSDGLPLKKNGTLSYTIPEEVGINSVWLSRRIDSLANLGIGNKAYPGCQVLIAKDGNVVFHKCYGYHTYDNEQEVTQENIYDLASLTKVTGPLPALMKLVDEGTVDLDAPFGNYWPAFKGTEKEKLPVRDVFAHQARLPAWIPFWRMALDDEGKLSHEVFSSHPTEHFNVRVSNHLYMNENFKQAILDTIRNAELLPRRRYVYSDLSFHLYPEIISTLTGTPYEKYIKSNFYRPLGASSITYKPYLHFPLGKIIPTETDDFFRNEKLRGFVHDEGAAVLGGVSGNAGLFGTTNDLAKVFQMYLQKGYYGGKRFISEETINEFTRIQFPENKNRRGLVFDKPLIDNSKNSLKDAYPAVSASKNSFGHTGYTGTMAWADPDSGILFIFMSNRVYPTRENSTLYNLNIRTAMHQIIYDSLTP</sequence>
<evidence type="ECO:0000259" key="6">
    <source>
        <dbReference type="Pfam" id="PF00144"/>
    </source>
</evidence>
<gene>
    <name evidence="8" type="ORF">D1164_03210</name>
</gene>
<evidence type="ECO:0000256" key="5">
    <source>
        <dbReference type="ARBA" id="ARBA00023295"/>
    </source>
</evidence>
<dbReference type="InterPro" id="IPR017853">
    <property type="entry name" value="GH"/>
</dbReference>
<dbReference type="InterPro" id="IPR036962">
    <property type="entry name" value="Glyco_hydro_3_N_sf"/>
</dbReference>
<dbReference type="SUPFAM" id="SSF52279">
    <property type="entry name" value="Beta-D-glucan exohydrolase, C-terminal domain"/>
    <property type="match status" value="1"/>
</dbReference>
<dbReference type="InterPro" id="IPR001764">
    <property type="entry name" value="Glyco_hydro_3_N"/>
</dbReference>
<comment type="caution">
    <text evidence="8">The sequence shown here is derived from an EMBL/GenBank/DDBJ whole genome shotgun (WGS) entry which is preliminary data.</text>
</comment>
<comment type="similarity">
    <text evidence="2">Belongs to the glycosyl hydrolase 3 family.</text>
</comment>
<dbReference type="InterPro" id="IPR012338">
    <property type="entry name" value="Beta-lactam/transpept-like"/>
</dbReference>
<dbReference type="SUPFAM" id="SSF51445">
    <property type="entry name" value="(Trans)glycosidases"/>
    <property type="match status" value="1"/>
</dbReference>
<evidence type="ECO:0000313" key="9">
    <source>
        <dbReference type="Proteomes" id="UP000266441"/>
    </source>
</evidence>
<dbReference type="EC" id="3.2.1.52" evidence="3"/>
<dbReference type="InterPro" id="IPR036881">
    <property type="entry name" value="Glyco_hydro_3_C_sf"/>
</dbReference>
<evidence type="ECO:0000256" key="3">
    <source>
        <dbReference type="ARBA" id="ARBA00012663"/>
    </source>
</evidence>
<evidence type="ECO:0000313" key="8">
    <source>
        <dbReference type="EMBL" id="RIH66623.1"/>
    </source>
</evidence>
<protein>
    <recommendedName>
        <fullName evidence="3">beta-N-acetylhexosaminidase</fullName>
        <ecNumber evidence="3">3.2.1.52</ecNumber>
    </recommendedName>
</protein>
<evidence type="ECO:0000259" key="7">
    <source>
        <dbReference type="Pfam" id="PF00933"/>
    </source>
</evidence>
<evidence type="ECO:0000256" key="1">
    <source>
        <dbReference type="ARBA" id="ARBA00001231"/>
    </source>
</evidence>
<proteinExistence type="inferred from homology"/>
<feature type="domain" description="Glycoside hydrolase family 3 N-terminal" evidence="7">
    <location>
        <begin position="53"/>
        <end position="365"/>
    </location>
</feature>
<name>A0A399D5C1_9BACT</name>
<reference evidence="8 9" key="1">
    <citation type="journal article" date="2015" name="Int. J. Syst. Evol. Microbiol.">
        <title>Mariniphaga sediminis sp. nov., isolated from coastal sediment.</title>
        <authorList>
            <person name="Wang F.Q."/>
            <person name="Shen Q.Y."/>
            <person name="Chen G.J."/>
            <person name="Du Z.J."/>
        </authorList>
    </citation>
    <scope>NUCLEOTIDE SEQUENCE [LARGE SCALE GENOMIC DNA]</scope>
    <source>
        <strain evidence="8 9">SY21</strain>
    </source>
</reference>
<keyword evidence="9" id="KW-1185">Reference proteome</keyword>
<dbReference type="GO" id="GO:0004563">
    <property type="term" value="F:beta-N-acetylhexosaminidase activity"/>
    <property type="evidence" value="ECO:0007669"/>
    <property type="project" value="UniProtKB-EC"/>
</dbReference>
<dbReference type="Gene3D" id="3.20.20.300">
    <property type="entry name" value="Glycoside hydrolase, family 3, N-terminal domain"/>
    <property type="match status" value="1"/>
</dbReference>
<evidence type="ECO:0000256" key="4">
    <source>
        <dbReference type="ARBA" id="ARBA00022801"/>
    </source>
</evidence>
<dbReference type="Proteomes" id="UP000266441">
    <property type="component" value="Unassembled WGS sequence"/>
</dbReference>
<keyword evidence="5" id="KW-0326">Glycosidase</keyword>
<comment type="catalytic activity">
    <reaction evidence="1">
        <text>Hydrolysis of terminal non-reducing N-acetyl-D-hexosamine residues in N-acetyl-beta-D-hexosaminides.</text>
        <dbReference type="EC" id="3.2.1.52"/>
    </reaction>
</comment>
<dbReference type="PANTHER" id="PTHR30480:SF13">
    <property type="entry name" value="BETA-HEXOSAMINIDASE"/>
    <property type="match status" value="1"/>
</dbReference>
<dbReference type="RefSeq" id="WP_119348497.1">
    <property type="nucleotide sequence ID" value="NZ_QWET01000002.1"/>
</dbReference>
<keyword evidence="4 8" id="KW-0378">Hydrolase</keyword>
<evidence type="ECO:0000256" key="2">
    <source>
        <dbReference type="ARBA" id="ARBA00005336"/>
    </source>
</evidence>
<organism evidence="8 9">
    <name type="scientific">Mariniphaga sediminis</name>
    <dbReference type="NCBI Taxonomy" id="1628158"/>
    <lineage>
        <taxon>Bacteria</taxon>
        <taxon>Pseudomonadati</taxon>
        <taxon>Bacteroidota</taxon>
        <taxon>Bacteroidia</taxon>
        <taxon>Marinilabiliales</taxon>
        <taxon>Prolixibacteraceae</taxon>
        <taxon>Mariniphaga</taxon>
    </lineage>
</organism>
<dbReference type="GO" id="GO:0009254">
    <property type="term" value="P:peptidoglycan turnover"/>
    <property type="evidence" value="ECO:0007669"/>
    <property type="project" value="TreeGrafter"/>
</dbReference>
<accession>A0A399D5C1</accession>
<dbReference type="SUPFAM" id="SSF56601">
    <property type="entry name" value="beta-lactamase/transpeptidase-like"/>
    <property type="match status" value="1"/>
</dbReference>
<dbReference type="GO" id="GO:0005975">
    <property type="term" value="P:carbohydrate metabolic process"/>
    <property type="evidence" value="ECO:0007669"/>
    <property type="project" value="InterPro"/>
</dbReference>
<dbReference type="EMBL" id="QWET01000002">
    <property type="protein sequence ID" value="RIH66623.1"/>
    <property type="molecule type" value="Genomic_DNA"/>
</dbReference>